<dbReference type="InterPro" id="IPR036236">
    <property type="entry name" value="Znf_C2H2_sf"/>
</dbReference>
<evidence type="ECO:0000256" key="13">
    <source>
        <dbReference type="ARBA" id="ARBA00048488"/>
    </source>
</evidence>
<dbReference type="GO" id="GO:0003677">
    <property type="term" value="F:DNA binding"/>
    <property type="evidence" value="ECO:0007669"/>
    <property type="project" value="UniProtKB-KW"/>
</dbReference>
<dbReference type="InterPro" id="IPR011057">
    <property type="entry name" value="Mss4-like_sf"/>
</dbReference>
<dbReference type="InterPro" id="IPR002579">
    <property type="entry name" value="Met_Sox_Rdtase_MsrB_dom"/>
</dbReference>
<evidence type="ECO:0000256" key="1">
    <source>
        <dbReference type="ARBA" id="ARBA00001947"/>
    </source>
</evidence>
<name>K1PUC7_MAGGI</name>
<proteinExistence type="inferred from homology"/>
<evidence type="ECO:0000313" key="15">
    <source>
        <dbReference type="EMBL" id="EKC27912.1"/>
    </source>
</evidence>
<dbReference type="PANTHER" id="PTHR24394">
    <property type="entry name" value="ZINC FINGER PROTEIN"/>
    <property type="match status" value="1"/>
</dbReference>
<evidence type="ECO:0000256" key="10">
    <source>
        <dbReference type="ARBA" id="ARBA00023015"/>
    </source>
</evidence>
<comment type="catalytic activity">
    <reaction evidence="13">
        <text>L-methionyl-[protein] + [thioredoxin]-disulfide + H2O = L-methionyl-(R)-S-oxide-[protein] + [thioredoxin]-dithiol</text>
        <dbReference type="Rhea" id="RHEA:24164"/>
        <dbReference type="Rhea" id="RHEA-COMP:10698"/>
        <dbReference type="Rhea" id="RHEA-COMP:10700"/>
        <dbReference type="Rhea" id="RHEA-COMP:12313"/>
        <dbReference type="Rhea" id="RHEA-COMP:12314"/>
        <dbReference type="ChEBI" id="CHEBI:15377"/>
        <dbReference type="ChEBI" id="CHEBI:16044"/>
        <dbReference type="ChEBI" id="CHEBI:29950"/>
        <dbReference type="ChEBI" id="CHEBI:45764"/>
        <dbReference type="ChEBI" id="CHEBI:50058"/>
        <dbReference type="EC" id="1.8.4.12"/>
    </reaction>
</comment>
<keyword evidence="7" id="KW-0863">Zinc-finger</keyword>
<evidence type="ECO:0000256" key="5">
    <source>
        <dbReference type="ARBA" id="ARBA00022723"/>
    </source>
</evidence>
<evidence type="ECO:0000256" key="4">
    <source>
        <dbReference type="ARBA" id="ARBA00012499"/>
    </source>
</evidence>
<dbReference type="FunFam" id="2.170.150.20:FF:000001">
    <property type="entry name" value="Peptide methionine sulfoxide reductase MsrB"/>
    <property type="match status" value="1"/>
</dbReference>
<dbReference type="FunFam" id="3.30.160.60:FF:000208">
    <property type="entry name" value="zinc finger protein Gfi-1b"/>
    <property type="match status" value="1"/>
</dbReference>
<dbReference type="InParanoid" id="K1PUC7"/>
<dbReference type="Pfam" id="PF00096">
    <property type="entry name" value="zf-C2H2"/>
    <property type="match status" value="6"/>
</dbReference>
<keyword evidence="8" id="KW-0862">Zinc</keyword>
<comment type="subcellular location">
    <subcellularLocation>
        <location evidence="2">Nucleus</location>
    </subcellularLocation>
</comment>
<evidence type="ECO:0000256" key="7">
    <source>
        <dbReference type="ARBA" id="ARBA00022771"/>
    </source>
</evidence>
<dbReference type="PROSITE" id="PS51790">
    <property type="entry name" value="MSRB"/>
    <property type="match status" value="1"/>
</dbReference>
<comment type="similarity">
    <text evidence="3">Belongs to the MsrB Met sulfoxide reductase family.</text>
</comment>
<dbReference type="AlphaFoldDB" id="K1PUC7"/>
<dbReference type="EC" id="1.8.4.12" evidence="4"/>
<keyword evidence="12" id="KW-0539">Nucleus</keyword>
<keyword evidence="9" id="KW-0560">Oxidoreductase</keyword>
<dbReference type="PROSITE" id="PS50157">
    <property type="entry name" value="ZINC_FINGER_C2H2_2"/>
    <property type="match status" value="6"/>
</dbReference>
<dbReference type="PROSITE" id="PS00028">
    <property type="entry name" value="ZINC_FINGER_C2H2_1"/>
    <property type="match status" value="6"/>
</dbReference>
<dbReference type="SUPFAM" id="SSF57667">
    <property type="entry name" value="beta-beta-alpha zinc fingers"/>
    <property type="match status" value="3"/>
</dbReference>
<dbReference type="Gene3D" id="2.170.150.20">
    <property type="entry name" value="Peptide methionine sulfoxide reductase"/>
    <property type="match status" value="1"/>
</dbReference>
<dbReference type="Pfam" id="PF01641">
    <property type="entry name" value="SelR"/>
    <property type="match status" value="1"/>
</dbReference>
<evidence type="ECO:0000256" key="9">
    <source>
        <dbReference type="ARBA" id="ARBA00023002"/>
    </source>
</evidence>
<dbReference type="PANTHER" id="PTHR24394:SF48">
    <property type="entry name" value="ZINC FINGER PROTEIN 771"/>
    <property type="match status" value="1"/>
</dbReference>
<keyword evidence="5" id="KW-0479">Metal-binding</keyword>
<reference evidence="15" key="1">
    <citation type="journal article" date="2012" name="Nature">
        <title>The oyster genome reveals stress adaptation and complexity of shell formation.</title>
        <authorList>
            <person name="Zhang G."/>
            <person name="Fang X."/>
            <person name="Guo X."/>
            <person name="Li L."/>
            <person name="Luo R."/>
            <person name="Xu F."/>
            <person name="Yang P."/>
            <person name="Zhang L."/>
            <person name="Wang X."/>
            <person name="Qi H."/>
            <person name="Xiong Z."/>
            <person name="Que H."/>
            <person name="Xie Y."/>
            <person name="Holland P.W."/>
            <person name="Paps J."/>
            <person name="Zhu Y."/>
            <person name="Wu F."/>
            <person name="Chen Y."/>
            <person name="Wang J."/>
            <person name="Peng C."/>
            <person name="Meng J."/>
            <person name="Yang L."/>
            <person name="Liu J."/>
            <person name="Wen B."/>
            <person name="Zhang N."/>
            <person name="Huang Z."/>
            <person name="Zhu Q."/>
            <person name="Feng Y."/>
            <person name="Mount A."/>
            <person name="Hedgecock D."/>
            <person name="Xu Z."/>
            <person name="Liu Y."/>
            <person name="Domazet-Loso T."/>
            <person name="Du Y."/>
            <person name="Sun X."/>
            <person name="Zhang S."/>
            <person name="Liu B."/>
            <person name="Cheng P."/>
            <person name="Jiang X."/>
            <person name="Li J."/>
            <person name="Fan D."/>
            <person name="Wang W."/>
            <person name="Fu W."/>
            <person name="Wang T."/>
            <person name="Wang B."/>
            <person name="Zhang J."/>
            <person name="Peng Z."/>
            <person name="Li Y."/>
            <person name="Li N."/>
            <person name="Wang J."/>
            <person name="Chen M."/>
            <person name="He Y."/>
            <person name="Tan F."/>
            <person name="Song X."/>
            <person name="Zheng Q."/>
            <person name="Huang R."/>
            <person name="Yang H."/>
            <person name="Du X."/>
            <person name="Chen L."/>
            <person name="Yang M."/>
            <person name="Gaffney P.M."/>
            <person name="Wang S."/>
            <person name="Luo L."/>
            <person name="She Z."/>
            <person name="Ming Y."/>
            <person name="Huang W."/>
            <person name="Zhang S."/>
            <person name="Huang B."/>
            <person name="Zhang Y."/>
            <person name="Qu T."/>
            <person name="Ni P."/>
            <person name="Miao G."/>
            <person name="Wang J."/>
            <person name="Wang Q."/>
            <person name="Steinberg C.E."/>
            <person name="Wang H."/>
            <person name="Li N."/>
            <person name="Qian L."/>
            <person name="Zhang G."/>
            <person name="Li Y."/>
            <person name="Yang H."/>
            <person name="Liu X."/>
            <person name="Wang J."/>
            <person name="Yin Y."/>
            <person name="Wang J."/>
        </authorList>
    </citation>
    <scope>NUCLEOTIDE SEQUENCE [LARGE SCALE GENOMIC DNA]</scope>
    <source>
        <strain evidence="15">05x7-T-G4-1.051#20</strain>
    </source>
</reference>
<dbReference type="FunFam" id="3.30.160.60:FF:000245">
    <property type="entry name" value="zinc finger protein Gfi-1"/>
    <property type="match status" value="1"/>
</dbReference>
<dbReference type="HOGENOM" id="CLU_525033_0_0_1"/>
<gene>
    <name evidence="15" type="ORF">CGI_10011355</name>
</gene>
<keyword evidence="10" id="KW-0805">Transcription regulation</keyword>
<dbReference type="GO" id="GO:0006979">
    <property type="term" value="P:response to oxidative stress"/>
    <property type="evidence" value="ECO:0007669"/>
    <property type="project" value="UniProtKB-ARBA"/>
</dbReference>
<evidence type="ECO:0000256" key="2">
    <source>
        <dbReference type="ARBA" id="ARBA00004123"/>
    </source>
</evidence>
<keyword evidence="6" id="KW-0677">Repeat</keyword>
<keyword evidence="11" id="KW-0804">Transcription</keyword>
<evidence type="ECO:0000256" key="3">
    <source>
        <dbReference type="ARBA" id="ARBA00007174"/>
    </source>
</evidence>
<protein>
    <recommendedName>
        <fullName evidence="14">Peptide methionine sulfoxide reductase B1, chloroplastic</fullName>
        <ecNumber evidence="4">1.8.4.12</ecNumber>
    </recommendedName>
</protein>
<dbReference type="NCBIfam" id="TIGR00357">
    <property type="entry name" value="peptide-methionine (R)-S-oxide reductase MsrB"/>
    <property type="match status" value="1"/>
</dbReference>
<dbReference type="EMBL" id="JH818763">
    <property type="protein sequence ID" value="EKC27912.1"/>
    <property type="molecule type" value="Genomic_DNA"/>
</dbReference>
<evidence type="ECO:0000256" key="6">
    <source>
        <dbReference type="ARBA" id="ARBA00022737"/>
    </source>
</evidence>
<evidence type="ECO:0000256" key="12">
    <source>
        <dbReference type="ARBA" id="ARBA00023242"/>
    </source>
</evidence>
<dbReference type="InterPro" id="IPR013087">
    <property type="entry name" value="Znf_C2H2_type"/>
</dbReference>
<dbReference type="GO" id="GO:0000981">
    <property type="term" value="F:DNA-binding transcription factor activity, RNA polymerase II-specific"/>
    <property type="evidence" value="ECO:0007669"/>
    <property type="project" value="TreeGrafter"/>
</dbReference>
<evidence type="ECO:0000256" key="11">
    <source>
        <dbReference type="ARBA" id="ARBA00023163"/>
    </source>
</evidence>
<dbReference type="GO" id="GO:0033743">
    <property type="term" value="F:peptide-methionine (R)-S-oxide reductase activity"/>
    <property type="evidence" value="ECO:0007669"/>
    <property type="project" value="UniProtKB-EC"/>
</dbReference>
<dbReference type="GO" id="GO:0005634">
    <property type="term" value="C:nucleus"/>
    <property type="evidence" value="ECO:0007669"/>
    <property type="project" value="UniProtKB-SubCell"/>
</dbReference>
<dbReference type="FunFam" id="3.30.160.60:FF:000446">
    <property type="entry name" value="Zinc finger protein"/>
    <property type="match status" value="1"/>
</dbReference>
<evidence type="ECO:0000256" key="14">
    <source>
        <dbReference type="ARBA" id="ARBA00067474"/>
    </source>
</evidence>
<comment type="cofactor">
    <cofactor evidence="1">
        <name>Zn(2+)</name>
        <dbReference type="ChEBI" id="CHEBI:29105"/>
    </cofactor>
</comment>
<dbReference type="GO" id="GO:0008270">
    <property type="term" value="F:zinc ion binding"/>
    <property type="evidence" value="ECO:0007669"/>
    <property type="project" value="UniProtKB-KW"/>
</dbReference>
<dbReference type="SUPFAM" id="SSF51316">
    <property type="entry name" value="Mss4-like"/>
    <property type="match status" value="1"/>
</dbReference>
<dbReference type="FunFam" id="3.30.160.60:FF:000432">
    <property type="entry name" value="zinc finger protein Gfi-1b isoform X1"/>
    <property type="match status" value="1"/>
</dbReference>
<dbReference type="SMART" id="SM00355">
    <property type="entry name" value="ZnF_C2H2"/>
    <property type="match status" value="6"/>
</dbReference>
<organism evidence="15">
    <name type="scientific">Magallana gigas</name>
    <name type="common">Pacific oyster</name>
    <name type="synonym">Crassostrea gigas</name>
    <dbReference type="NCBI Taxonomy" id="29159"/>
    <lineage>
        <taxon>Eukaryota</taxon>
        <taxon>Metazoa</taxon>
        <taxon>Spiralia</taxon>
        <taxon>Lophotrochozoa</taxon>
        <taxon>Mollusca</taxon>
        <taxon>Bivalvia</taxon>
        <taxon>Autobranchia</taxon>
        <taxon>Pteriomorphia</taxon>
        <taxon>Ostreida</taxon>
        <taxon>Ostreoidea</taxon>
        <taxon>Ostreidae</taxon>
        <taxon>Magallana</taxon>
    </lineage>
</organism>
<sequence length="519" mass="58872">MPKSFLVKHKNICAFYDREAMETNQSAFQLVMPSSLNLADSKFSGKYLSERPSSDLQQTDPLLHPGGLFRPWMDQSMKNSSMDSLAARHMMTMMHPSLRIGFDTRYLLHNFLLSYNHYFGGYPFKYGAMYPSPVSESQSAKEEDNIDDISLLETSNGAFECTKCNKFFSTPHGLEVHVRRSHSGSRPYACEICNKTFGHAVSLDQHRIVHTQERSFECKQCGKCFKRSSTLSTHLLIHSDTRPYPCPYCGKRFHQKSDMKKHTYIHTGEKPHKCLQCGKAFSQSSNLITHSRKHTGFKPFACEKCGRAFQRKVDQRRHVETQHTVTMERGVISSMMFPFIMVGFLTLLSVLGVALGAAVPSDPYAALTVLKQSCRDTNTCPLVYSEESLRARLTPEQYHVTREKGTERRFSPGYDNHKHGVYHCVVCNNTLFSSAHKYNSGTGWPSFYDRIGTQMGIVDDYAYGMHRLEVTCERCGSHIGHVFNDGPAPTGLRYCMNSAAMLFVPDHSNENHVQPLGKK</sequence>
<dbReference type="Gene3D" id="3.30.160.60">
    <property type="entry name" value="Classic Zinc Finger"/>
    <property type="match status" value="6"/>
</dbReference>
<accession>K1PUC7</accession>
<evidence type="ECO:0000256" key="8">
    <source>
        <dbReference type="ARBA" id="ARBA00022833"/>
    </source>
</evidence>